<dbReference type="Proteomes" id="UP000465220">
    <property type="component" value="Unassembled WGS sequence"/>
</dbReference>
<reference evidence="1 2" key="1">
    <citation type="submission" date="2020-01" db="EMBL/GenBank/DDBJ databases">
        <title>Draft genome sequence of Aspergillus lentulus IFM 60648.</title>
        <authorList>
            <person name="Takahashi H."/>
            <person name="Yaguchi T."/>
        </authorList>
    </citation>
    <scope>NUCLEOTIDE SEQUENCE [LARGE SCALE GENOMIC DNA]</scope>
    <source>
        <strain evidence="1 2">IFM 60648</strain>
    </source>
</reference>
<keyword evidence="2" id="KW-1185">Reference proteome</keyword>
<dbReference type="SUPFAM" id="SSF52540">
    <property type="entry name" value="P-loop containing nucleoside triphosphate hydrolases"/>
    <property type="match status" value="1"/>
</dbReference>
<gene>
    <name evidence="1" type="ORF">IFM60648_02224</name>
</gene>
<evidence type="ECO:0000313" key="1">
    <source>
        <dbReference type="EMBL" id="GFF67320.1"/>
    </source>
</evidence>
<accession>A0ABQ0ZWN4</accession>
<name>A0ABQ0ZWN4_ASPLE</name>
<evidence type="ECO:0000313" key="2">
    <source>
        <dbReference type="Proteomes" id="UP000465220"/>
    </source>
</evidence>
<protein>
    <recommendedName>
        <fullName evidence="3">NB-ARC domain-containing protein</fullName>
    </recommendedName>
</protein>
<sequence length="289" mass="32214">MEHTISFAERNAGLQVGVSNASISANFYSQQPVKSCIEQDQASLMMSGSERPETPPCPLSTVPFRRDPYFVEHGTLFDLIREKCLAPASRIALVGLGGVRKSQLAIDTLIESGNTPQKRGFFWIHASNIARFEQGFREIADRVKIAGRQDPEANIYQLVHEAVALGIVEERDIITVHPMDGNHAQTLFEAKLGIPENSKGIMKLTAALEYMPLAIVQAASYIRQRAPRSSVKQYLQQFESSDSRKLSLLEHEDVHYGETGGPEILLFALGKYHSITSFRNGHQPQISWH</sequence>
<organism evidence="1 2">
    <name type="scientific">Aspergillus lentulus</name>
    <dbReference type="NCBI Taxonomy" id="293939"/>
    <lineage>
        <taxon>Eukaryota</taxon>
        <taxon>Fungi</taxon>
        <taxon>Dikarya</taxon>
        <taxon>Ascomycota</taxon>
        <taxon>Pezizomycotina</taxon>
        <taxon>Eurotiomycetes</taxon>
        <taxon>Eurotiomycetidae</taxon>
        <taxon>Eurotiales</taxon>
        <taxon>Aspergillaceae</taxon>
        <taxon>Aspergillus</taxon>
        <taxon>Aspergillus subgen. Fumigati</taxon>
    </lineage>
</organism>
<proteinExistence type="predicted"/>
<dbReference type="Gene3D" id="3.40.50.300">
    <property type="entry name" value="P-loop containing nucleotide triphosphate hydrolases"/>
    <property type="match status" value="1"/>
</dbReference>
<dbReference type="InterPro" id="IPR027417">
    <property type="entry name" value="P-loop_NTPase"/>
</dbReference>
<dbReference type="EMBL" id="BLKI01000009">
    <property type="protein sequence ID" value="GFF67320.1"/>
    <property type="molecule type" value="Genomic_DNA"/>
</dbReference>
<evidence type="ECO:0008006" key="3">
    <source>
        <dbReference type="Google" id="ProtNLM"/>
    </source>
</evidence>
<comment type="caution">
    <text evidence="1">The sequence shown here is derived from an EMBL/GenBank/DDBJ whole genome shotgun (WGS) entry which is preliminary data.</text>
</comment>